<feature type="compositionally biased region" description="Basic and acidic residues" evidence="1">
    <location>
        <begin position="132"/>
        <end position="153"/>
    </location>
</feature>
<dbReference type="PANTHER" id="PTHR37198:SF1">
    <property type="entry name" value="NUCLEOLIN"/>
    <property type="match status" value="1"/>
</dbReference>
<dbReference type="RefSeq" id="XP_010247699.1">
    <property type="nucleotide sequence ID" value="XM_010249397.2"/>
</dbReference>
<protein>
    <submittedName>
        <fullName evidence="3">Uncharacterized protein LOC104590675 isoform X1</fullName>
    </submittedName>
</protein>
<gene>
    <name evidence="3" type="primary">LOC104590675</name>
</gene>
<keyword evidence="2" id="KW-1185">Reference proteome</keyword>
<organism evidence="2 3">
    <name type="scientific">Nelumbo nucifera</name>
    <name type="common">Sacred lotus</name>
    <dbReference type="NCBI Taxonomy" id="4432"/>
    <lineage>
        <taxon>Eukaryota</taxon>
        <taxon>Viridiplantae</taxon>
        <taxon>Streptophyta</taxon>
        <taxon>Embryophyta</taxon>
        <taxon>Tracheophyta</taxon>
        <taxon>Spermatophyta</taxon>
        <taxon>Magnoliopsida</taxon>
        <taxon>Proteales</taxon>
        <taxon>Nelumbonaceae</taxon>
        <taxon>Nelumbo</taxon>
    </lineage>
</organism>
<dbReference type="OrthoDB" id="1933309at2759"/>
<feature type="region of interest" description="Disordered" evidence="1">
    <location>
        <begin position="132"/>
        <end position="195"/>
    </location>
</feature>
<dbReference type="OMA" id="RTIVGYQ"/>
<dbReference type="eggNOG" id="ENOG502S5I7">
    <property type="taxonomic scope" value="Eukaryota"/>
</dbReference>
<evidence type="ECO:0000256" key="1">
    <source>
        <dbReference type="SAM" id="MobiDB-lite"/>
    </source>
</evidence>
<reference evidence="3" key="1">
    <citation type="submission" date="2025-08" db="UniProtKB">
        <authorList>
            <consortium name="RefSeq"/>
        </authorList>
    </citation>
    <scope>IDENTIFICATION</scope>
</reference>
<dbReference type="STRING" id="4432.A0A1U7Z3E0"/>
<dbReference type="KEGG" id="nnu:104590675"/>
<name>A0A1U7Z3E0_NELNU</name>
<dbReference type="GeneID" id="104590675"/>
<dbReference type="InParanoid" id="A0A1U7Z3E0"/>
<dbReference type="Proteomes" id="UP000189703">
    <property type="component" value="Unplaced"/>
</dbReference>
<dbReference type="AlphaFoldDB" id="A0A1U7Z3E0"/>
<proteinExistence type="predicted"/>
<sequence>MEDQREEKAVQEVPFKSSKVSQILKKGWRLGKKIAITGVAVSSVPFVLPPLVVFSALGIVCSVPFGLLLASYACTEKAMSKLLSSPVSPHPLLECHAFPADEGGDCRQRVNMEEEEEIMEGTKTKVEMRINLDEDKNGVRDESIGFAENENKKSRGGFRGGEEEESPQDMDGHVKGEEEESMQEESKGNENSGDIIKEDGTQLQATGITIGAMIDENYTARIVETKVTIEIREEKENQGNLVEGEEFPLDVNEGTKQVVEENGGGREAEETPVWVQQGEVTNEENTRFVIQEEGTAQEIWRRIGEIGKDGDYTNGDLVMENEPLIETKSTIEIRGSEENEGNLVLVEEIPFDVNGRGKQHIEENEEIIVRIAQKENRVEENAEIMVSVTQKESRVKENEEIMVRTTQKECKDGEIVDEIIEEEDIPLQEIRTIVGEGGDEEITLRVAQEASKDEENAGDTIEEEITPLQGIERTIGAKYGEDYTISNIVMGNEALIEIKGTIGTRGDEENEGNLAEKEGIPLLVNKGVKKGVEENLDRLGVGIEKSSTEIKGSVELRDEEKAEEEDSPEMDTIGVKKGTRAVFVSIEKEEKLLTGVKVIEEEHRNENVDENVQEEMPTEEINGIVKEIDQENQELSAEELIGMMGRRKDEKNVHYVQEEKVKAVKYVGEMEKERRDEAIADGMVDKEKKPTTETKVLMQEKNSEENVDIEDRVHVKKMKEKSPSDEEYAREVADERGFDVLDGDDSFSKKVPSNEQVLCNEEKIWKQIYAIRKIVGYKEPLYPSCTEELKALYVFTGVEPPASFKESSDLVEVNDKLQFLMSIVGVK</sequence>
<dbReference type="PANTHER" id="PTHR37198">
    <property type="entry name" value="NUCLEOLIN"/>
    <property type="match status" value="1"/>
</dbReference>
<evidence type="ECO:0000313" key="2">
    <source>
        <dbReference type="Proteomes" id="UP000189703"/>
    </source>
</evidence>
<accession>A0A1U7Z3E0</accession>
<evidence type="ECO:0000313" key="3">
    <source>
        <dbReference type="RefSeq" id="XP_010247699.1"/>
    </source>
</evidence>